<dbReference type="PANTHER" id="PTHR39966:SF1">
    <property type="entry name" value="HEMERYTHRIN-LIKE DOMAIN-CONTAINING PROTEIN"/>
    <property type="match status" value="1"/>
</dbReference>
<dbReference type="PANTHER" id="PTHR39966">
    <property type="entry name" value="BLL2471 PROTEIN-RELATED"/>
    <property type="match status" value="1"/>
</dbReference>
<dbReference type="Proteomes" id="UP000184447">
    <property type="component" value="Unassembled WGS sequence"/>
</dbReference>
<dbReference type="CDD" id="cd12108">
    <property type="entry name" value="Hr-like"/>
    <property type="match status" value="1"/>
</dbReference>
<evidence type="ECO:0000313" key="3">
    <source>
        <dbReference type="Proteomes" id="UP000184447"/>
    </source>
</evidence>
<reference evidence="2 3" key="1">
    <citation type="submission" date="2016-11" db="EMBL/GenBank/DDBJ databases">
        <authorList>
            <person name="Jaros S."/>
            <person name="Januszkiewicz K."/>
            <person name="Wedrychowicz H."/>
        </authorList>
    </citation>
    <scope>NUCLEOTIDE SEQUENCE [LARGE SCALE GENOMIC DNA]</scope>
    <source>
        <strain evidence="2 3">DSM 8605</strain>
    </source>
</reference>
<keyword evidence="3" id="KW-1185">Reference proteome</keyword>
<organism evidence="2 3">
    <name type="scientific">Clostridium grantii DSM 8605</name>
    <dbReference type="NCBI Taxonomy" id="1121316"/>
    <lineage>
        <taxon>Bacteria</taxon>
        <taxon>Bacillati</taxon>
        <taxon>Bacillota</taxon>
        <taxon>Clostridia</taxon>
        <taxon>Eubacteriales</taxon>
        <taxon>Clostridiaceae</taxon>
        <taxon>Clostridium</taxon>
    </lineage>
</organism>
<sequence length="182" mass="21583">MKSIEIMVHEHKYIKRMLKVTRKACSKVLNNEDIEYNEFFNVIDFIKNYADKHHHGKEENFLFNKMEEELGPIGYKLIRNGMLVEHDLGRLYIRQLEEAVNKVISEDNEAKLDLIANAISYTDLLNRHIDKEDSVIYTYAEKNLCEKSRNEIETACLDYEENNTEIAKKYIALLEKMEKEFL</sequence>
<dbReference type="GO" id="GO:0005886">
    <property type="term" value="C:plasma membrane"/>
    <property type="evidence" value="ECO:0007669"/>
    <property type="project" value="TreeGrafter"/>
</dbReference>
<proteinExistence type="predicted"/>
<dbReference type="RefSeq" id="WP_073337113.1">
    <property type="nucleotide sequence ID" value="NZ_FQXM01000004.1"/>
</dbReference>
<dbReference type="STRING" id="1121316.SAMN02745207_00762"/>
<dbReference type="Pfam" id="PF01814">
    <property type="entry name" value="Hemerythrin"/>
    <property type="match status" value="1"/>
</dbReference>
<feature type="domain" description="Hemerythrin-like" evidence="1">
    <location>
        <begin position="4"/>
        <end position="139"/>
    </location>
</feature>
<dbReference type="EMBL" id="FQXM01000004">
    <property type="protein sequence ID" value="SHH33693.1"/>
    <property type="molecule type" value="Genomic_DNA"/>
</dbReference>
<dbReference type="Gene3D" id="1.20.120.520">
    <property type="entry name" value="nmb1532 protein domain like"/>
    <property type="match status" value="1"/>
</dbReference>
<accession>A0A1M5S6Z4</accession>
<dbReference type="InterPro" id="IPR012312">
    <property type="entry name" value="Hemerythrin-like"/>
</dbReference>
<gene>
    <name evidence="2" type="ORF">SAMN02745207_00762</name>
</gene>
<dbReference type="AlphaFoldDB" id="A0A1M5S6Z4"/>
<evidence type="ECO:0000259" key="1">
    <source>
        <dbReference type="Pfam" id="PF01814"/>
    </source>
</evidence>
<name>A0A1M5S6Z4_9CLOT</name>
<protein>
    <submittedName>
        <fullName evidence="2">Hemerythrin-like domain-containing protein</fullName>
    </submittedName>
</protein>
<evidence type="ECO:0000313" key="2">
    <source>
        <dbReference type="EMBL" id="SHH33693.1"/>
    </source>
</evidence>
<dbReference type="OrthoDB" id="9785474at2"/>